<dbReference type="EMBL" id="GL349442">
    <property type="protein sequence ID" value="KNC46316.1"/>
    <property type="molecule type" value="Genomic_DNA"/>
</dbReference>
<dbReference type="InterPro" id="IPR029489">
    <property type="entry name" value="OGT/SEC/SPY_C"/>
</dbReference>
<evidence type="ECO:0000256" key="4">
    <source>
        <dbReference type="ARBA" id="ARBA00022803"/>
    </source>
</evidence>
<dbReference type="RefSeq" id="XP_013760609.1">
    <property type="nucleotide sequence ID" value="XM_013905155.1"/>
</dbReference>
<dbReference type="eggNOG" id="KOG4626">
    <property type="taxonomic scope" value="Eukaryota"/>
</dbReference>
<accession>A0A0L0D287</accession>
<dbReference type="AlphaFoldDB" id="A0A0L0D287"/>
<dbReference type="Pfam" id="PF13844">
    <property type="entry name" value="Glyco_transf_41"/>
    <property type="match status" value="2"/>
</dbReference>
<dbReference type="OMA" id="CLWITEN"/>
<keyword evidence="3" id="KW-0677">Repeat</keyword>
<dbReference type="InterPro" id="IPR011990">
    <property type="entry name" value="TPR-like_helical_dom_sf"/>
</dbReference>
<dbReference type="Gene3D" id="3.30.720.150">
    <property type="match status" value="1"/>
</dbReference>
<dbReference type="GO" id="GO:0097363">
    <property type="term" value="F:protein O-acetylglucosaminyltransferase activity"/>
    <property type="evidence" value="ECO:0007669"/>
    <property type="project" value="TreeGrafter"/>
</dbReference>
<sequence length="788" mass="84379">MKRLVVRGADVAFVVALLMAAGAVWPCAHGVRARLHERRGVARCPEAGEGGYEALMAAGLRHAQSNAALAKALACFDAAAASSPRSPEPLREAGLVAARAGRRVEALTALRKAAALADGSGYAHRVYAALYDVHAGSNAWDKAAAAISKAVDLAPSCVYYQALAQARLSSGDVLGAWRALVNARAAPDVERLDAAQLVALETNIGRLSSPAAVAAAAGDEPDSEAIRSRGLDAFAAAVAGSAKAGLSSSAELHYRYGTALTEAMARRRWSTLAGSADDQFDYVDEALAQFDRAAEIEPNHHHARVSAFHSANYNCVFDKRAESHRYVEALMESQLAAGADLTITPEMALLAFDGPLLASVNARLATEAERDHVNAAVKAELMAGWPKEPASDGRIVLGILNTWGPNAIMSKVMDCMVSVLDRTKYRIVLFDLGAVRGYLESWPVDEVVYMGAADGVTGARAIASRNVHILLDCSSMKELRGFYYTLHRPAPIAISWLGWPTTSGTSAVDYIAGDPVVLPKSPGDASRGAFAESFLVLPSYFVSCHRAKSAALLPHLSLAKSERSGERSALRAEIGLPPAGSGFVFANFNQLYKVTPALLDAWIDVLDAVPSAVLWLLRHPLPGERRIRKYLESRGISRERVVFTHTTQPEVFIRRASAADLFLDNFIYTGGATTLDTLFAGVPVLTLPGNRIVARMSASILTAMELDDELVASSVDEYVARAVHLATNVDEYVRVRTKVEAARDADNSRVFDVSTWVSGLEAGLDAVWRAWEGEQAKPQVVDVSQRQA</sequence>
<dbReference type="GO" id="GO:0006493">
    <property type="term" value="P:protein O-linked glycosylation"/>
    <property type="evidence" value="ECO:0007669"/>
    <property type="project" value="InterPro"/>
</dbReference>
<dbReference type="Gene3D" id="3.40.50.11380">
    <property type="match status" value="2"/>
</dbReference>
<evidence type="ECO:0000259" key="5">
    <source>
        <dbReference type="Pfam" id="PF13844"/>
    </source>
</evidence>
<dbReference type="InterPro" id="IPR037919">
    <property type="entry name" value="OGT"/>
</dbReference>
<feature type="domain" description="O-GlcNAc transferase C-terminal" evidence="5">
    <location>
        <begin position="457"/>
        <end position="556"/>
    </location>
</feature>
<dbReference type="SUPFAM" id="SSF53756">
    <property type="entry name" value="UDP-Glycosyltransferase/glycogen phosphorylase"/>
    <property type="match status" value="1"/>
</dbReference>
<dbReference type="OrthoDB" id="421121at2759"/>
<comment type="pathway">
    <text evidence="1">Protein modification; protein glycosylation.</text>
</comment>
<organism evidence="6 7">
    <name type="scientific">Thecamonas trahens ATCC 50062</name>
    <dbReference type="NCBI Taxonomy" id="461836"/>
    <lineage>
        <taxon>Eukaryota</taxon>
        <taxon>Apusozoa</taxon>
        <taxon>Apusomonadida</taxon>
        <taxon>Apusomonadidae</taxon>
        <taxon>Thecamonas</taxon>
    </lineage>
</organism>
<evidence type="ECO:0000256" key="3">
    <source>
        <dbReference type="ARBA" id="ARBA00022737"/>
    </source>
</evidence>
<feature type="domain" description="O-GlcNAc transferase C-terminal" evidence="5">
    <location>
        <begin position="571"/>
        <end position="758"/>
    </location>
</feature>
<dbReference type="Proteomes" id="UP000054408">
    <property type="component" value="Unassembled WGS sequence"/>
</dbReference>
<dbReference type="PANTHER" id="PTHR44366:SF1">
    <property type="entry name" value="UDP-N-ACETYLGLUCOSAMINE--PEPTIDE N-ACETYLGLUCOSAMINYLTRANSFERASE 110 KDA SUBUNIT"/>
    <property type="match status" value="1"/>
</dbReference>
<evidence type="ECO:0000256" key="2">
    <source>
        <dbReference type="ARBA" id="ARBA00022679"/>
    </source>
</evidence>
<dbReference type="SUPFAM" id="SSF48452">
    <property type="entry name" value="TPR-like"/>
    <property type="match status" value="1"/>
</dbReference>
<evidence type="ECO:0000256" key="1">
    <source>
        <dbReference type="ARBA" id="ARBA00004922"/>
    </source>
</evidence>
<evidence type="ECO:0000313" key="7">
    <source>
        <dbReference type="Proteomes" id="UP000054408"/>
    </source>
</evidence>
<dbReference type="PANTHER" id="PTHR44366">
    <property type="entry name" value="UDP-N-ACETYLGLUCOSAMINE--PEPTIDE N-ACETYLGLUCOSAMINYLTRANSFERASE 110 KDA SUBUNIT"/>
    <property type="match status" value="1"/>
</dbReference>
<keyword evidence="4" id="KW-0802">TPR repeat</keyword>
<protein>
    <submittedName>
        <fullName evidence="6">TPR repeat-containing protein</fullName>
    </submittedName>
</protein>
<dbReference type="Gene3D" id="1.25.40.10">
    <property type="entry name" value="Tetratricopeptide repeat domain"/>
    <property type="match status" value="1"/>
</dbReference>
<evidence type="ECO:0000313" key="6">
    <source>
        <dbReference type="EMBL" id="KNC46316.1"/>
    </source>
</evidence>
<dbReference type="GeneID" id="25562420"/>
<proteinExistence type="predicted"/>
<gene>
    <name evidence="6" type="ORF">AMSG_02767</name>
</gene>
<keyword evidence="2" id="KW-0808">Transferase</keyword>
<keyword evidence="7" id="KW-1185">Reference proteome</keyword>
<reference evidence="6 7" key="1">
    <citation type="submission" date="2010-05" db="EMBL/GenBank/DDBJ databases">
        <title>The Genome Sequence of Thecamonas trahens ATCC 50062.</title>
        <authorList>
            <consortium name="The Broad Institute Genome Sequencing Platform"/>
            <person name="Russ C."/>
            <person name="Cuomo C."/>
            <person name="Shea T."/>
            <person name="Young S.K."/>
            <person name="Zeng Q."/>
            <person name="Koehrsen M."/>
            <person name="Haas B."/>
            <person name="Borodovsky M."/>
            <person name="Guigo R."/>
            <person name="Alvarado L."/>
            <person name="Berlin A."/>
            <person name="Bochicchio J."/>
            <person name="Borenstein D."/>
            <person name="Chapman S."/>
            <person name="Chen Z."/>
            <person name="Freedman E."/>
            <person name="Gellesch M."/>
            <person name="Goldberg J."/>
            <person name="Griggs A."/>
            <person name="Gujja S."/>
            <person name="Heilman E."/>
            <person name="Heiman D."/>
            <person name="Hepburn T."/>
            <person name="Howarth C."/>
            <person name="Jen D."/>
            <person name="Larson L."/>
            <person name="Mehta T."/>
            <person name="Park D."/>
            <person name="Pearson M."/>
            <person name="Roberts A."/>
            <person name="Saif S."/>
            <person name="Shenoy N."/>
            <person name="Sisk P."/>
            <person name="Stolte C."/>
            <person name="Sykes S."/>
            <person name="Thomson T."/>
            <person name="Walk T."/>
            <person name="White J."/>
            <person name="Yandava C."/>
            <person name="Burger G."/>
            <person name="Gray M.W."/>
            <person name="Holland P.W.H."/>
            <person name="King N."/>
            <person name="Lang F.B.F."/>
            <person name="Roger A.J."/>
            <person name="Ruiz-Trillo I."/>
            <person name="Lander E."/>
            <person name="Nusbaum C."/>
        </authorList>
    </citation>
    <scope>NUCLEOTIDE SEQUENCE [LARGE SCALE GENOMIC DNA]</scope>
    <source>
        <strain evidence="6 7">ATCC 50062</strain>
    </source>
</reference>
<dbReference type="STRING" id="461836.A0A0L0D287"/>
<dbReference type="Gene3D" id="3.40.50.2000">
    <property type="entry name" value="Glycogen Phosphorylase B"/>
    <property type="match status" value="1"/>
</dbReference>
<name>A0A0L0D287_THETB</name>